<evidence type="ECO:0008006" key="3">
    <source>
        <dbReference type="Google" id="ProtNLM"/>
    </source>
</evidence>
<feature type="region of interest" description="Disordered" evidence="1">
    <location>
        <begin position="300"/>
        <end position="345"/>
    </location>
</feature>
<feature type="compositionally biased region" description="Acidic residues" evidence="1">
    <location>
        <begin position="309"/>
        <end position="320"/>
    </location>
</feature>
<feature type="region of interest" description="Disordered" evidence="1">
    <location>
        <begin position="185"/>
        <end position="278"/>
    </location>
</feature>
<dbReference type="EMBL" id="BKCJ010488006">
    <property type="protein sequence ID" value="GFA78822.1"/>
    <property type="molecule type" value="Genomic_DNA"/>
</dbReference>
<gene>
    <name evidence="2" type="ORF">Tci_650794</name>
</gene>
<reference evidence="2" key="1">
    <citation type="journal article" date="2019" name="Sci. Rep.">
        <title>Draft genome of Tanacetum cinerariifolium, the natural source of mosquito coil.</title>
        <authorList>
            <person name="Yamashiro T."/>
            <person name="Shiraishi A."/>
            <person name="Satake H."/>
            <person name="Nakayama K."/>
        </authorList>
    </citation>
    <scope>NUCLEOTIDE SEQUENCE</scope>
</reference>
<name>A0A699K6R9_TANCI</name>
<protein>
    <recommendedName>
        <fullName evidence="3">Histone deacetylase 14</fullName>
    </recommendedName>
</protein>
<feature type="compositionally biased region" description="Basic residues" evidence="1">
    <location>
        <begin position="259"/>
        <end position="272"/>
    </location>
</feature>
<evidence type="ECO:0000256" key="1">
    <source>
        <dbReference type="SAM" id="MobiDB-lite"/>
    </source>
</evidence>
<dbReference type="AlphaFoldDB" id="A0A699K6R9"/>
<accession>A0A699K6R9</accession>
<proteinExistence type="predicted"/>
<comment type="caution">
    <text evidence="2">The sequence shown here is derived from an EMBL/GenBank/DDBJ whole genome shotgun (WGS) entry which is preliminary data.</text>
</comment>
<evidence type="ECO:0000313" key="2">
    <source>
        <dbReference type="EMBL" id="GFA78822.1"/>
    </source>
</evidence>
<organism evidence="2">
    <name type="scientific">Tanacetum cinerariifolium</name>
    <name type="common">Dalmatian daisy</name>
    <name type="synonym">Chrysanthemum cinerariifolium</name>
    <dbReference type="NCBI Taxonomy" id="118510"/>
    <lineage>
        <taxon>Eukaryota</taxon>
        <taxon>Viridiplantae</taxon>
        <taxon>Streptophyta</taxon>
        <taxon>Embryophyta</taxon>
        <taxon>Tracheophyta</taxon>
        <taxon>Spermatophyta</taxon>
        <taxon>Magnoliopsida</taxon>
        <taxon>eudicotyledons</taxon>
        <taxon>Gunneridae</taxon>
        <taxon>Pentapetalae</taxon>
        <taxon>asterids</taxon>
        <taxon>campanulids</taxon>
        <taxon>Asterales</taxon>
        <taxon>Asteraceae</taxon>
        <taxon>Asteroideae</taxon>
        <taxon>Anthemideae</taxon>
        <taxon>Anthemidinae</taxon>
        <taxon>Tanacetum</taxon>
    </lineage>
</organism>
<feature type="compositionally biased region" description="Low complexity" evidence="1">
    <location>
        <begin position="222"/>
        <end position="235"/>
    </location>
</feature>
<sequence>MLIQLTSVHPSRRVILHGVLELLNVYYENRGGYREVLEEIGQYILCCRFFGVSSIDPTSIMQRGFRKNSFNQFKHSSLKKDFDDGCTWKKEVHPSTYSKHKIHQTHHPLLLKTKHNFHPRTNSPLHYLHKDFALSILRSVGKDCRETFGMPIPDDLLTNEIKRAPYYGKYLVHVTKYQQYLNEEHGKAKERGVTESPKATKVTKPKAAKQTKPSTPKEPKHTSSQPPTSTPSQAKPSKKDQGKKHKLAKETSEAPSPAKRTKPGKVTKKRMPKGPLQLVDEFVDEGNVESSFIDAELTTTNSVMKSDEEVVEINDGDQDEGQARPNPSEHDEGQAGSNLGDAAKS</sequence>